<proteinExistence type="predicted"/>
<dbReference type="Pfam" id="PF22936">
    <property type="entry name" value="Pol_BBD"/>
    <property type="match status" value="1"/>
</dbReference>
<evidence type="ECO:0000259" key="3">
    <source>
        <dbReference type="Pfam" id="PF22936"/>
    </source>
</evidence>
<feature type="domain" description="GAG-pre-integrase" evidence="2">
    <location>
        <begin position="173"/>
        <end position="219"/>
    </location>
</feature>
<organism evidence="4 5">
    <name type="scientific">Buddleja alternifolia</name>
    <dbReference type="NCBI Taxonomy" id="168488"/>
    <lineage>
        <taxon>Eukaryota</taxon>
        <taxon>Viridiplantae</taxon>
        <taxon>Streptophyta</taxon>
        <taxon>Embryophyta</taxon>
        <taxon>Tracheophyta</taxon>
        <taxon>Spermatophyta</taxon>
        <taxon>Magnoliopsida</taxon>
        <taxon>eudicotyledons</taxon>
        <taxon>Gunneridae</taxon>
        <taxon>Pentapetalae</taxon>
        <taxon>asterids</taxon>
        <taxon>lamiids</taxon>
        <taxon>Lamiales</taxon>
        <taxon>Scrophulariaceae</taxon>
        <taxon>Buddlejeae</taxon>
        <taxon>Buddleja</taxon>
    </lineage>
</organism>
<dbReference type="InterPro" id="IPR054722">
    <property type="entry name" value="PolX-like_BBD"/>
</dbReference>
<name>A0AAV6WSZ3_9LAMI</name>
<sequence>MDEVIEEEEATIHNQTKKRRTKTLMKEEAVAEEKNILAGSSLEEGNPTMLLACKSPKHEDKNQWYLDSGASSHICGKSNLFMELDESISGNITFRDSSQVQVKGKGTILICLKDGSHQFISNVFYVPEMKINILSLGQLLEKNYDIHLKNKSLIMRNESGRLLAKVPMTRNRMFMLNIQSDVPRRLQACVKNSSWLWQMRFGHLNFDGLKEMKKKGMMKRWCHQLLDLQHQRHKTHPLENQVPGPEEQKVFVSCMKRLKRYLKI</sequence>
<evidence type="ECO:0008006" key="6">
    <source>
        <dbReference type="Google" id="ProtNLM"/>
    </source>
</evidence>
<feature type="domain" description="Retrovirus-related Pol polyprotein from transposon TNT 1-94-like beta-barrel" evidence="3">
    <location>
        <begin position="64"/>
        <end position="144"/>
    </location>
</feature>
<accession>A0AAV6WSZ3</accession>
<dbReference type="Pfam" id="PF13976">
    <property type="entry name" value="gag_pre-integrs"/>
    <property type="match status" value="1"/>
</dbReference>
<gene>
    <name evidence="4" type="ORF">BUALT_Bualt13G0035400</name>
</gene>
<dbReference type="Proteomes" id="UP000826271">
    <property type="component" value="Unassembled WGS sequence"/>
</dbReference>
<evidence type="ECO:0000259" key="2">
    <source>
        <dbReference type="Pfam" id="PF13976"/>
    </source>
</evidence>
<evidence type="ECO:0000313" key="4">
    <source>
        <dbReference type="EMBL" id="KAG8370939.1"/>
    </source>
</evidence>
<evidence type="ECO:0000313" key="5">
    <source>
        <dbReference type="Proteomes" id="UP000826271"/>
    </source>
</evidence>
<dbReference type="InterPro" id="IPR025724">
    <property type="entry name" value="GAG-pre-integrase_dom"/>
</dbReference>
<evidence type="ECO:0000256" key="1">
    <source>
        <dbReference type="SAM" id="MobiDB-lite"/>
    </source>
</evidence>
<feature type="region of interest" description="Disordered" evidence="1">
    <location>
        <begin position="1"/>
        <end position="20"/>
    </location>
</feature>
<dbReference type="AlphaFoldDB" id="A0AAV6WSZ3"/>
<protein>
    <recommendedName>
        <fullName evidence="6">GAG-pre-integrase domain-containing protein</fullName>
    </recommendedName>
</protein>
<reference evidence="4" key="1">
    <citation type="submission" date="2019-10" db="EMBL/GenBank/DDBJ databases">
        <authorList>
            <person name="Zhang R."/>
            <person name="Pan Y."/>
            <person name="Wang J."/>
            <person name="Ma R."/>
            <person name="Yu S."/>
        </authorList>
    </citation>
    <scope>NUCLEOTIDE SEQUENCE</scope>
    <source>
        <strain evidence="4">LA-IB0</strain>
        <tissue evidence="4">Leaf</tissue>
    </source>
</reference>
<comment type="caution">
    <text evidence="4">The sequence shown here is derived from an EMBL/GenBank/DDBJ whole genome shotgun (WGS) entry which is preliminary data.</text>
</comment>
<dbReference type="EMBL" id="WHWC01000013">
    <property type="protein sequence ID" value="KAG8370939.1"/>
    <property type="molecule type" value="Genomic_DNA"/>
</dbReference>
<keyword evidence="5" id="KW-1185">Reference proteome</keyword>